<organism evidence="3 4">
    <name type="scientific">Candidatus Yanofskybacteria bacterium RIFCSPHIGHO2_02_FULL_43_15c</name>
    <dbReference type="NCBI Taxonomy" id="1802679"/>
    <lineage>
        <taxon>Bacteria</taxon>
        <taxon>Candidatus Yanofskyibacteriota</taxon>
    </lineage>
</organism>
<dbReference type="Proteomes" id="UP000178197">
    <property type="component" value="Unassembled WGS sequence"/>
</dbReference>
<dbReference type="Pfam" id="PF26449">
    <property type="entry name" value="DUF8128"/>
    <property type="match status" value="1"/>
</dbReference>
<dbReference type="AlphaFoldDB" id="A0A1F8FM29"/>
<keyword evidence="1" id="KW-0812">Transmembrane</keyword>
<name>A0A1F8FM29_9BACT</name>
<reference evidence="3 4" key="1">
    <citation type="journal article" date="2016" name="Nat. Commun.">
        <title>Thousands of microbial genomes shed light on interconnected biogeochemical processes in an aquifer system.</title>
        <authorList>
            <person name="Anantharaman K."/>
            <person name="Brown C.T."/>
            <person name="Hug L.A."/>
            <person name="Sharon I."/>
            <person name="Castelle C.J."/>
            <person name="Probst A.J."/>
            <person name="Thomas B.C."/>
            <person name="Singh A."/>
            <person name="Wilkins M.J."/>
            <person name="Karaoz U."/>
            <person name="Brodie E.L."/>
            <person name="Williams K.H."/>
            <person name="Hubbard S.S."/>
            <person name="Banfield J.F."/>
        </authorList>
    </citation>
    <scope>NUCLEOTIDE SEQUENCE [LARGE SCALE GENOMIC DNA]</scope>
</reference>
<protein>
    <recommendedName>
        <fullName evidence="2">DUF8128 domain-containing protein</fullName>
    </recommendedName>
</protein>
<feature type="transmembrane region" description="Helical" evidence="1">
    <location>
        <begin position="18"/>
        <end position="35"/>
    </location>
</feature>
<keyword evidence="1" id="KW-0472">Membrane</keyword>
<dbReference type="EMBL" id="MGJT01000001">
    <property type="protein sequence ID" value="OGN13790.1"/>
    <property type="molecule type" value="Genomic_DNA"/>
</dbReference>
<accession>A0A1F8FM29</accession>
<feature type="domain" description="DUF8128" evidence="2">
    <location>
        <begin position="47"/>
        <end position="400"/>
    </location>
</feature>
<dbReference type="InterPro" id="IPR058441">
    <property type="entry name" value="DUF8128"/>
</dbReference>
<gene>
    <name evidence="3" type="ORF">A3C71_02250</name>
</gene>
<evidence type="ECO:0000313" key="4">
    <source>
        <dbReference type="Proteomes" id="UP000178197"/>
    </source>
</evidence>
<evidence type="ECO:0000259" key="2">
    <source>
        <dbReference type="Pfam" id="PF26449"/>
    </source>
</evidence>
<evidence type="ECO:0000256" key="1">
    <source>
        <dbReference type="SAM" id="Phobius"/>
    </source>
</evidence>
<proteinExistence type="predicted"/>
<comment type="caution">
    <text evidence="3">The sequence shown here is derived from an EMBL/GenBank/DDBJ whole genome shotgun (WGS) entry which is preliminary data.</text>
</comment>
<sequence>MTIWSDILLGLKIVRDYWWAYLPFLFFLSFGYSWLDFKRREYLDSLQWTLLQIKPPPQSDRSLKAVEQIFAGVHGIYTSPVNWKDQFFKGKIPDWFSLEIVGEAGGTNFYIRTLENYKSLVMANIFAQYPDVEITEAEDYMKKWPRHLPNEEYDLFGSEFTLSKESAYPIQTYPVFEEKAIAPEDIRRLDPLASVSEVFSTFVPGENFVIQFLIRPVGDDWTKQAQKVIDKLLGKEVKEEKDLLQSMFGQIDRWLTFEPPKKEEKKEKKLSAPEEEIIKAMGRKIAKLGYEAGLRLVYLARKENFHRYHFAAIGGAFRQFTALNLNSFKPNMETITFSKGYLKQIFPSDKGFWVDKITAKRKINIFKGLKNRVFPPEKYFVLNTEELATVFHLPGTEVKAPLFPRVEAKKGQPPPGLAIE</sequence>
<evidence type="ECO:0000313" key="3">
    <source>
        <dbReference type="EMBL" id="OGN13790.1"/>
    </source>
</evidence>
<keyword evidence="1" id="KW-1133">Transmembrane helix</keyword>